<feature type="domain" description="Peptidase S1" evidence="6">
    <location>
        <begin position="98"/>
        <end position="353"/>
    </location>
</feature>
<dbReference type="InterPro" id="IPR001314">
    <property type="entry name" value="Peptidase_S1A"/>
</dbReference>
<dbReference type="Pfam" id="PF00089">
    <property type="entry name" value="Trypsin"/>
    <property type="match status" value="1"/>
</dbReference>
<protein>
    <recommendedName>
        <fullName evidence="6">Peptidase S1 domain-containing protein</fullName>
    </recommendedName>
</protein>
<dbReference type="InterPro" id="IPR043504">
    <property type="entry name" value="Peptidase_S1_PA_chymotrypsin"/>
</dbReference>
<dbReference type="EMBL" id="CAWYQH010000163">
    <property type="protein sequence ID" value="CAK8696797.1"/>
    <property type="molecule type" value="Genomic_DNA"/>
</dbReference>
<dbReference type="SUPFAM" id="SSF50494">
    <property type="entry name" value="Trypsin-like serine proteases"/>
    <property type="match status" value="1"/>
</dbReference>
<evidence type="ECO:0000256" key="1">
    <source>
        <dbReference type="ARBA" id="ARBA00022670"/>
    </source>
</evidence>
<evidence type="ECO:0000256" key="5">
    <source>
        <dbReference type="SAM" id="Phobius"/>
    </source>
</evidence>
<name>A0ABP0GYS1_CLALP</name>
<evidence type="ECO:0000313" key="7">
    <source>
        <dbReference type="EMBL" id="CAK8696797.1"/>
    </source>
</evidence>
<evidence type="ECO:0000256" key="4">
    <source>
        <dbReference type="RuleBase" id="RU363034"/>
    </source>
</evidence>
<evidence type="ECO:0000256" key="2">
    <source>
        <dbReference type="ARBA" id="ARBA00022825"/>
    </source>
</evidence>
<reference evidence="7 8" key="1">
    <citation type="submission" date="2024-02" db="EMBL/GenBank/DDBJ databases">
        <authorList>
            <person name="Daric V."/>
            <person name="Darras S."/>
        </authorList>
    </citation>
    <scope>NUCLEOTIDE SEQUENCE [LARGE SCALE GENOMIC DNA]</scope>
</reference>
<organism evidence="7 8">
    <name type="scientific">Clavelina lepadiformis</name>
    <name type="common">Light-bulb sea squirt</name>
    <name type="synonym">Ascidia lepadiformis</name>
    <dbReference type="NCBI Taxonomy" id="159417"/>
    <lineage>
        <taxon>Eukaryota</taxon>
        <taxon>Metazoa</taxon>
        <taxon>Chordata</taxon>
        <taxon>Tunicata</taxon>
        <taxon>Ascidiacea</taxon>
        <taxon>Aplousobranchia</taxon>
        <taxon>Clavelinidae</taxon>
        <taxon>Clavelina</taxon>
    </lineage>
</organism>
<keyword evidence="2 4" id="KW-0720">Serine protease</keyword>
<sequence>MIGTAWVYTGWSVVGGTLFIFGFLFYYELTPPVTTPSTPTTSPVTLDVTEISTFTPDVTLTTKPSFTQCGIPPDELQEQRSASPSFNVILDITLSSRILGGFVAVDRQWPWVVYIYEKDINGDTSNQTLLKNGLCGGTLLNDEWILTAAHCFTTIDPALYGVVLGEHTITETSGREIRRDVEELIIFVEYNQITFDNDVALIKVSRPITFNQNIRPSCLALPETLLSPATICTILGWGFTTSPMGLRQNQLMQVNLPIFPDDACRDLTGMNSAEYNFRTFNIGDPKICAGGETGKDSCNGDSGGPLLCLENGVYVVHGIVSYGSKTCGLPLLPGIYSKVSDPDINKFITDNIGTFNL</sequence>
<dbReference type="InterPro" id="IPR018114">
    <property type="entry name" value="TRYPSIN_HIS"/>
</dbReference>
<keyword evidence="5" id="KW-0472">Membrane</keyword>
<dbReference type="Proteomes" id="UP001642483">
    <property type="component" value="Unassembled WGS sequence"/>
</dbReference>
<evidence type="ECO:0000259" key="6">
    <source>
        <dbReference type="PROSITE" id="PS50240"/>
    </source>
</evidence>
<dbReference type="PROSITE" id="PS00135">
    <property type="entry name" value="TRYPSIN_SER"/>
    <property type="match status" value="1"/>
</dbReference>
<dbReference type="PANTHER" id="PTHR24252:SF7">
    <property type="entry name" value="HYALIN"/>
    <property type="match status" value="1"/>
</dbReference>
<dbReference type="SMART" id="SM00020">
    <property type="entry name" value="Tryp_SPc"/>
    <property type="match status" value="1"/>
</dbReference>
<dbReference type="Gene3D" id="2.40.10.10">
    <property type="entry name" value="Trypsin-like serine proteases"/>
    <property type="match status" value="1"/>
</dbReference>
<dbReference type="PRINTS" id="PR00722">
    <property type="entry name" value="CHYMOTRYPSIN"/>
</dbReference>
<dbReference type="InterPro" id="IPR001254">
    <property type="entry name" value="Trypsin_dom"/>
</dbReference>
<dbReference type="InterPro" id="IPR033116">
    <property type="entry name" value="TRYPSIN_SER"/>
</dbReference>
<evidence type="ECO:0000313" key="8">
    <source>
        <dbReference type="Proteomes" id="UP001642483"/>
    </source>
</evidence>
<keyword evidence="4" id="KW-0378">Hydrolase</keyword>
<keyword evidence="5" id="KW-1133">Transmembrane helix</keyword>
<proteinExistence type="predicted"/>
<comment type="caution">
    <text evidence="7">The sequence shown here is derived from an EMBL/GenBank/DDBJ whole genome shotgun (WGS) entry which is preliminary data.</text>
</comment>
<keyword evidence="3" id="KW-1015">Disulfide bond</keyword>
<dbReference type="InterPro" id="IPR009003">
    <property type="entry name" value="Peptidase_S1_PA"/>
</dbReference>
<feature type="transmembrane region" description="Helical" evidence="5">
    <location>
        <begin position="6"/>
        <end position="27"/>
    </location>
</feature>
<evidence type="ECO:0000256" key="3">
    <source>
        <dbReference type="ARBA" id="ARBA00023157"/>
    </source>
</evidence>
<gene>
    <name evidence="7" type="ORF">CVLEPA_LOCUS30116</name>
</gene>
<keyword evidence="1 4" id="KW-0645">Protease</keyword>
<dbReference type="PROSITE" id="PS00134">
    <property type="entry name" value="TRYPSIN_HIS"/>
    <property type="match status" value="1"/>
</dbReference>
<keyword evidence="8" id="KW-1185">Reference proteome</keyword>
<accession>A0ABP0GYS1</accession>
<dbReference type="CDD" id="cd00190">
    <property type="entry name" value="Tryp_SPc"/>
    <property type="match status" value="1"/>
</dbReference>
<dbReference type="PROSITE" id="PS50240">
    <property type="entry name" value="TRYPSIN_DOM"/>
    <property type="match status" value="1"/>
</dbReference>
<keyword evidence="5" id="KW-0812">Transmembrane</keyword>
<dbReference type="PANTHER" id="PTHR24252">
    <property type="entry name" value="ACROSIN-RELATED"/>
    <property type="match status" value="1"/>
</dbReference>